<protein>
    <recommendedName>
        <fullName evidence="4">Coenzyme Q-binding protein COQ10 START domain-containing protein</fullName>
    </recommendedName>
</protein>
<dbReference type="InterPro" id="IPR023393">
    <property type="entry name" value="START-like_dom_sf"/>
</dbReference>
<dbReference type="EMBL" id="CP029353">
    <property type="protein sequence ID" value="AWK86702.1"/>
    <property type="molecule type" value="Genomic_DNA"/>
</dbReference>
<dbReference type="OrthoDB" id="9797595at2"/>
<feature type="region of interest" description="Disordered" evidence="2">
    <location>
        <begin position="246"/>
        <end position="266"/>
    </location>
</feature>
<evidence type="ECO:0000259" key="4">
    <source>
        <dbReference type="Pfam" id="PF03364"/>
    </source>
</evidence>
<keyword evidence="6" id="KW-1185">Reference proteome</keyword>
<evidence type="ECO:0000313" key="6">
    <source>
        <dbReference type="Proteomes" id="UP000245629"/>
    </source>
</evidence>
<dbReference type="Proteomes" id="UP000245629">
    <property type="component" value="Chromosome 2"/>
</dbReference>
<dbReference type="Pfam" id="PF03364">
    <property type="entry name" value="Polyketide_cyc"/>
    <property type="match status" value="1"/>
</dbReference>
<dbReference type="Gene3D" id="3.30.530.20">
    <property type="match status" value="1"/>
</dbReference>
<feature type="domain" description="Coenzyme Q-binding protein COQ10 START" evidence="4">
    <location>
        <begin position="108"/>
        <end position="232"/>
    </location>
</feature>
<dbReference type="PANTHER" id="PTHR33824:SF7">
    <property type="entry name" value="POLYKETIDE CYCLASE_DEHYDRASE AND LIPID TRANSPORT SUPERFAMILY PROTEIN"/>
    <property type="match status" value="1"/>
</dbReference>
<reference evidence="6" key="1">
    <citation type="submission" date="2018-05" db="EMBL/GenBank/DDBJ databases">
        <title>Azospirillum thermophila sp. nov., a novel isolated from hot spring.</title>
        <authorList>
            <person name="Zhao Z."/>
        </authorList>
    </citation>
    <scope>NUCLEOTIDE SEQUENCE [LARGE SCALE GENOMIC DNA]</scope>
    <source>
        <strain evidence="6">CFH 70021</strain>
    </source>
</reference>
<proteinExistence type="inferred from homology"/>
<dbReference type="KEGG" id="azz:DEW08_11040"/>
<organism evidence="5 6">
    <name type="scientific">Azospirillum thermophilum</name>
    <dbReference type="NCBI Taxonomy" id="2202148"/>
    <lineage>
        <taxon>Bacteria</taxon>
        <taxon>Pseudomonadati</taxon>
        <taxon>Pseudomonadota</taxon>
        <taxon>Alphaproteobacteria</taxon>
        <taxon>Rhodospirillales</taxon>
        <taxon>Azospirillaceae</taxon>
        <taxon>Azospirillum</taxon>
    </lineage>
</organism>
<dbReference type="RefSeq" id="WP_109327109.1">
    <property type="nucleotide sequence ID" value="NZ_CP029353.1"/>
</dbReference>
<feature type="transmembrane region" description="Helical" evidence="3">
    <location>
        <begin position="46"/>
        <end position="66"/>
    </location>
</feature>
<evidence type="ECO:0000256" key="1">
    <source>
        <dbReference type="ARBA" id="ARBA00008918"/>
    </source>
</evidence>
<evidence type="ECO:0000313" key="5">
    <source>
        <dbReference type="EMBL" id="AWK86702.1"/>
    </source>
</evidence>
<dbReference type="SUPFAM" id="SSF55961">
    <property type="entry name" value="Bet v1-like"/>
    <property type="match status" value="1"/>
</dbReference>
<dbReference type="InterPro" id="IPR005031">
    <property type="entry name" value="COQ10_START"/>
</dbReference>
<gene>
    <name evidence="5" type="ORF">DEW08_11040</name>
</gene>
<name>A0A2S2CQF1_9PROT</name>
<accession>A0A2S2CQF1</accession>
<comment type="similarity">
    <text evidence="1">Belongs to the ribosome association toxin RatA family.</text>
</comment>
<keyword evidence="3" id="KW-0472">Membrane</keyword>
<dbReference type="PANTHER" id="PTHR33824">
    <property type="entry name" value="POLYKETIDE CYCLASE/DEHYDRASE AND LIPID TRANSPORT SUPERFAMILY PROTEIN"/>
    <property type="match status" value="1"/>
</dbReference>
<keyword evidence="3" id="KW-0812">Transmembrane</keyword>
<keyword evidence="3" id="KW-1133">Transmembrane helix</keyword>
<dbReference type="CDD" id="cd07817">
    <property type="entry name" value="SRPBCC_8"/>
    <property type="match status" value="1"/>
</dbReference>
<evidence type="ECO:0000256" key="2">
    <source>
        <dbReference type="SAM" id="MobiDB-lite"/>
    </source>
</evidence>
<evidence type="ECO:0000256" key="3">
    <source>
        <dbReference type="SAM" id="Phobius"/>
    </source>
</evidence>
<dbReference type="InterPro" id="IPR047137">
    <property type="entry name" value="ORF3"/>
</dbReference>
<dbReference type="AlphaFoldDB" id="A0A2S2CQF1"/>
<sequence>MTSSQMVSRDGRDGGLPVGEAGAAERWAAILGGTALGLAGARRGSWAGAALMALGGGLFLAGAAGVPVARALREGLGEAHLPDGLRSGVAGLLPVAEEPTTTQAVVTIAAPPETIFRFWRNVANLPRLMSHLERVDVLSEKDSRWIARGPGGVELCWTSTLDKVEENALITWHTLEGAELPHRGSFMLAPAPGGRGTEVRLTLVYRPPAGAGGRAVSRLFGSAPEQQSREALRRLKRLIETGELPTIEGQPHGTRGTRGRMQEGME</sequence>